<keyword evidence="1" id="KW-0812">Transmembrane</keyword>
<feature type="transmembrane region" description="Helical" evidence="1">
    <location>
        <begin position="314"/>
        <end position="334"/>
    </location>
</feature>
<keyword evidence="1" id="KW-0472">Membrane</keyword>
<evidence type="ECO:0000256" key="1">
    <source>
        <dbReference type="SAM" id="Phobius"/>
    </source>
</evidence>
<organism evidence="2">
    <name type="scientific">Providencia alcalifaciens</name>
    <dbReference type="NCBI Taxonomy" id="126385"/>
    <lineage>
        <taxon>Bacteria</taxon>
        <taxon>Pseudomonadati</taxon>
        <taxon>Pseudomonadota</taxon>
        <taxon>Gammaproteobacteria</taxon>
        <taxon>Enterobacterales</taxon>
        <taxon>Morganellaceae</taxon>
        <taxon>Providencia</taxon>
    </lineage>
</organism>
<accession>A0A346CLB9</accession>
<dbReference type="AlphaFoldDB" id="A0A346CLB9"/>
<dbReference type="RefSeq" id="WP_154631818.1">
    <property type="nucleotide sequence ID" value="NZ_WLUC01000010.1"/>
</dbReference>
<keyword evidence="1" id="KW-1133">Transmembrane helix</keyword>
<feature type="transmembrane region" description="Helical" evidence="1">
    <location>
        <begin position="371"/>
        <end position="392"/>
    </location>
</feature>
<protein>
    <recommendedName>
        <fullName evidence="3">Wzy</fullName>
    </recommendedName>
</protein>
<feature type="transmembrane region" description="Helical" evidence="1">
    <location>
        <begin position="50"/>
        <end position="71"/>
    </location>
</feature>
<feature type="transmembrane region" description="Helical" evidence="1">
    <location>
        <begin position="229"/>
        <end position="250"/>
    </location>
</feature>
<feature type="transmembrane region" description="Helical" evidence="1">
    <location>
        <begin position="7"/>
        <end position="24"/>
    </location>
</feature>
<gene>
    <name evidence="2" type="primary">wzy</name>
</gene>
<proteinExistence type="predicted"/>
<evidence type="ECO:0008006" key="3">
    <source>
        <dbReference type="Google" id="ProtNLM"/>
    </source>
</evidence>
<evidence type="ECO:0000313" key="2">
    <source>
        <dbReference type="EMBL" id="AXL96393.1"/>
    </source>
</evidence>
<reference evidence="2" key="1">
    <citation type="submission" date="2018-06" db="EMBL/GenBank/DDBJ databases">
        <title>Development of a Molecular Serotyping Scheme and a Multiplexed Luminex-Based Array for Providencia.</title>
        <authorList>
            <person name="Du Y."/>
            <person name="Liu B."/>
        </authorList>
    </citation>
    <scope>NUCLEOTIDE SEQUENCE</scope>
</reference>
<feature type="transmembrane region" description="Helical" evidence="1">
    <location>
        <begin position="130"/>
        <end position="150"/>
    </location>
</feature>
<sequence length="399" mass="47157">MLIFYTLPFVLFLLHILSYFYWLYNGSLDYVFFGSLIKYPYSDQIIKETYAFNFMIFLSYLLGLFLAKLLYKKKKNKTITMPSLSLSLSLKERLFSRILLFFLYSYIIINFSTFFSSWGNYANINKIKESYNFIFEFRVLINIFFLYIILNHIKLSMHLKILTLFYFFSICVLQARSIIFEFLFIIAIPFLITKKINLKIFLFLCITPFIPNLIVAFRFVNTYSITEIINYLFSFEYLTLFNLIVSEAILKYSDMHEFLLGSSYSNSIALVIPSFIRDIFDISVDSNIEIDAVRYSAGVHGGGFSLIGELFMNFGYYSVIFVFLYSIIMNSFLYRIVWKYSSYMKISLIECIVPLILIMTILSLRNDTSPLIKYTIQLLLISGFIMLLINYCRFYSRKV</sequence>
<feature type="transmembrane region" description="Helical" evidence="1">
    <location>
        <begin position="198"/>
        <end position="217"/>
    </location>
</feature>
<feature type="transmembrane region" description="Helical" evidence="1">
    <location>
        <begin position="346"/>
        <end position="365"/>
    </location>
</feature>
<feature type="transmembrane region" description="Helical" evidence="1">
    <location>
        <begin position="162"/>
        <end position="192"/>
    </location>
</feature>
<dbReference type="EMBL" id="MH444264">
    <property type="protein sequence ID" value="AXL96393.1"/>
    <property type="molecule type" value="Genomic_DNA"/>
</dbReference>
<name>A0A346CLB9_9GAMM</name>
<feature type="transmembrane region" description="Helical" evidence="1">
    <location>
        <begin position="98"/>
        <end position="118"/>
    </location>
</feature>